<accession>A0ABU7QX86</accession>
<organism evidence="1 2">
    <name type="scientific">Chryseobacterium arthrosphaerae</name>
    <dbReference type="NCBI Taxonomy" id="651561"/>
    <lineage>
        <taxon>Bacteria</taxon>
        <taxon>Pseudomonadati</taxon>
        <taxon>Bacteroidota</taxon>
        <taxon>Flavobacteriia</taxon>
        <taxon>Flavobacteriales</taxon>
        <taxon>Weeksellaceae</taxon>
        <taxon>Chryseobacterium group</taxon>
        <taxon>Chryseobacterium</taxon>
    </lineage>
</organism>
<dbReference type="PANTHER" id="PTHR21174">
    <property type="match status" value="1"/>
</dbReference>
<name>A0ABU7QX86_9FLAO</name>
<evidence type="ECO:0008006" key="3">
    <source>
        <dbReference type="Google" id="ProtNLM"/>
    </source>
</evidence>
<dbReference type="Gene3D" id="1.10.3210.10">
    <property type="entry name" value="Hypothetical protein af1432"/>
    <property type="match status" value="1"/>
</dbReference>
<keyword evidence="2" id="KW-1185">Reference proteome</keyword>
<dbReference type="Proteomes" id="UP001350005">
    <property type="component" value="Unassembled WGS sequence"/>
</dbReference>
<gene>
    <name evidence="1" type="ORF">V2E39_07245</name>
</gene>
<dbReference type="EMBL" id="JAZGJU010000011">
    <property type="protein sequence ID" value="MEE6127180.1"/>
    <property type="molecule type" value="Genomic_DNA"/>
</dbReference>
<dbReference type="InterPro" id="IPR009218">
    <property type="entry name" value="HD_phosphohydro"/>
</dbReference>
<reference evidence="1 2" key="1">
    <citation type="submission" date="2024-01" db="EMBL/GenBank/DDBJ databases">
        <title>Whole genome of Chryseobacterium arthrosphaerae NNCa 2741.</title>
        <authorList>
            <person name="Boriskina E.V."/>
            <person name="Gordinskaya N.A."/>
            <person name="Kropotov V.S."/>
            <person name="Alekseeva A.E."/>
            <person name="Makhova M.A."/>
            <person name="Kryazhev D.V."/>
            <person name="Shkurkina I.S."/>
        </authorList>
    </citation>
    <scope>NUCLEOTIDE SEQUENCE [LARGE SCALE GENOMIC DNA]</scope>
    <source>
        <strain evidence="1 2">NNCa 2741</strain>
    </source>
</reference>
<dbReference type="PIRSF" id="PIRSF035170">
    <property type="entry name" value="HD_phosphohydro"/>
    <property type="match status" value="1"/>
</dbReference>
<proteinExistence type="predicted"/>
<dbReference type="SUPFAM" id="SSF109604">
    <property type="entry name" value="HD-domain/PDEase-like"/>
    <property type="match status" value="1"/>
</dbReference>
<protein>
    <recommendedName>
        <fullName evidence="3">Metal-dependent HD superfamily phosphohydrolase</fullName>
    </recommendedName>
</protein>
<sequence>MHLKDRFLRICLPFDKDHERISRLWNEIETKYTEKGRYYHNLLHLDNMFQELEAVKDRISRFTLLSFALFYHDIIYDATSKSNEEKSAVTAEKRLSELGLSHEEIKIVSDQILATKSHQKSENMDINYLLDADLSVLGKDRETYLVYTQMIRKEYSIYPDFLYKPARKKVLRHFLELENIFKTEYFRDQYETQAKENIETELRLL</sequence>
<comment type="caution">
    <text evidence="1">The sequence shown here is derived from an EMBL/GenBank/DDBJ whole genome shotgun (WGS) entry which is preliminary data.</text>
</comment>
<evidence type="ECO:0000313" key="1">
    <source>
        <dbReference type="EMBL" id="MEE6127180.1"/>
    </source>
</evidence>
<dbReference type="RefSeq" id="WP_241309999.1">
    <property type="nucleotide sequence ID" value="NZ_JAKYXJ010000005.1"/>
</dbReference>
<dbReference type="PANTHER" id="PTHR21174:SF0">
    <property type="entry name" value="HD PHOSPHOHYDROLASE FAMILY PROTEIN-RELATED"/>
    <property type="match status" value="1"/>
</dbReference>
<evidence type="ECO:0000313" key="2">
    <source>
        <dbReference type="Proteomes" id="UP001350005"/>
    </source>
</evidence>